<evidence type="ECO:0000313" key="2">
    <source>
        <dbReference type="Proteomes" id="UP000886743"/>
    </source>
</evidence>
<reference evidence="1" key="1">
    <citation type="submission" date="2020-10" db="EMBL/GenBank/DDBJ databases">
        <authorList>
            <person name="Gilroy R."/>
        </authorList>
    </citation>
    <scope>NUCLEOTIDE SEQUENCE</scope>
    <source>
        <strain evidence="1">4920</strain>
    </source>
</reference>
<dbReference type="AlphaFoldDB" id="A0A9D1NFY5"/>
<evidence type="ECO:0000313" key="1">
    <source>
        <dbReference type="EMBL" id="HIV02414.1"/>
    </source>
</evidence>
<accession>A0A9D1NFY5</accession>
<dbReference type="EMBL" id="DVOF01000071">
    <property type="protein sequence ID" value="HIV02414.1"/>
    <property type="molecule type" value="Genomic_DNA"/>
</dbReference>
<sequence>MHYSNLHELITHSQSSRAFFLSLPRAAQCALHGYGEHVHSAAELHAAARAVQSVAHVARLGGWDATK</sequence>
<gene>
    <name evidence="1" type="ORF">IAC74_02475</name>
</gene>
<protein>
    <submittedName>
        <fullName evidence="1">Uncharacterized protein</fullName>
    </submittedName>
</protein>
<organism evidence="1 2">
    <name type="scientific">Candidatus Aphodoplasma excrementigallinarum</name>
    <dbReference type="NCBI Taxonomy" id="2840673"/>
    <lineage>
        <taxon>Bacteria</taxon>
        <taxon>Bacillati</taxon>
        <taxon>Bacillota</taxon>
        <taxon>Clostridia</taxon>
        <taxon>Eubacteriales</taxon>
        <taxon>Candidatus Aphodoplasma</taxon>
    </lineage>
</organism>
<name>A0A9D1NFY5_9FIRM</name>
<reference evidence="1" key="2">
    <citation type="journal article" date="2021" name="PeerJ">
        <title>Extensive microbial diversity within the chicken gut microbiome revealed by metagenomics and culture.</title>
        <authorList>
            <person name="Gilroy R."/>
            <person name="Ravi A."/>
            <person name="Getino M."/>
            <person name="Pursley I."/>
            <person name="Horton D.L."/>
            <person name="Alikhan N.F."/>
            <person name="Baker D."/>
            <person name="Gharbi K."/>
            <person name="Hall N."/>
            <person name="Watson M."/>
            <person name="Adriaenssens E.M."/>
            <person name="Foster-Nyarko E."/>
            <person name="Jarju S."/>
            <person name="Secka A."/>
            <person name="Antonio M."/>
            <person name="Oren A."/>
            <person name="Chaudhuri R.R."/>
            <person name="La Ragione R."/>
            <person name="Hildebrand F."/>
            <person name="Pallen M.J."/>
        </authorList>
    </citation>
    <scope>NUCLEOTIDE SEQUENCE</scope>
    <source>
        <strain evidence="1">4920</strain>
    </source>
</reference>
<proteinExistence type="predicted"/>
<comment type="caution">
    <text evidence="1">The sequence shown here is derived from an EMBL/GenBank/DDBJ whole genome shotgun (WGS) entry which is preliminary data.</text>
</comment>
<dbReference type="Proteomes" id="UP000886743">
    <property type="component" value="Unassembled WGS sequence"/>
</dbReference>